<reference evidence="2 3" key="1">
    <citation type="journal article" date="2018" name="Sci. Rep.">
        <title>Genomic signatures of local adaptation to the degree of environmental predictability in rotifers.</title>
        <authorList>
            <person name="Franch-Gras L."/>
            <person name="Hahn C."/>
            <person name="Garcia-Roger E.M."/>
            <person name="Carmona M.J."/>
            <person name="Serra M."/>
            <person name="Gomez A."/>
        </authorList>
    </citation>
    <scope>NUCLEOTIDE SEQUENCE [LARGE SCALE GENOMIC DNA]</scope>
    <source>
        <strain evidence="2">HYR1</strain>
    </source>
</reference>
<proteinExistence type="predicted"/>
<dbReference type="EMBL" id="REGN01003291">
    <property type="protein sequence ID" value="RNA23424.1"/>
    <property type="molecule type" value="Genomic_DNA"/>
</dbReference>
<dbReference type="AlphaFoldDB" id="A0A3M7RIY8"/>
<name>A0A3M7RIY8_BRAPC</name>
<feature type="signal peptide" evidence="1">
    <location>
        <begin position="1"/>
        <end position="31"/>
    </location>
</feature>
<sequence>MGASPRIGVFMYVLVLARSAFILQPWRPTISATCSLLGTGTDSLCVRECECARDEFDWLSGIKFGERERMRERGKRE</sequence>
<organism evidence="2 3">
    <name type="scientific">Brachionus plicatilis</name>
    <name type="common">Marine rotifer</name>
    <name type="synonym">Brachionus muelleri</name>
    <dbReference type="NCBI Taxonomy" id="10195"/>
    <lineage>
        <taxon>Eukaryota</taxon>
        <taxon>Metazoa</taxon>
        <taxon>Spiralia</taxon>
        <taxon>Gnathifera</taxon>
        <taxon>Rotifera</taxon>
        <taxon>Eurotatoria</taxon>
        <taxon>Monogononta</taxon>
        <taxon>Pseudotrocha</taxon>
        <taxon>Ploima</taxon>
        <taxon>Brachionidae</taxon>
        <taxon>Brachionus</taxon>
    </lineage>
</organism>
<evidence type="ECO:0008006" key="4">
    <source>
        <dbReference type="Google" id="ProtNLM"/>
    </source>
</evidence>
<keyword evidence="3" id="KW-1185">Reference proteome</keyword>
<feature type="chain" id="PRO_5018006273" description="Secreted protein" evidence="1">
    <location>
        <begin position="32"/>
        <end position="77"/>
    </location>
</feature>
<dbReference type="Proteomes" id="UP000276133">
    <property type="component" value="Unassembled WGS sequence"/>
</dbReference>
<keyword evidence="1" id="KW-0732">Signal</keyword>
<comment type="caution">
    <text evidence="2">The sequence shown here is derived from an EMBL/GenBank/DDBJ whole genome shotgun (WGS) entry which is preliminary data.</text>
</comment>
<accession>A0A3M7RIY8</accession>
<protein>
    <recommendedName>
        <fullName evidence="4">Secreted protein</fullName>
    </recommendedName>
</protein>
<gene>
    <name evidence="2" type="ORF">BpHYR1_052845</name>
</gene>
<evidence type="ECO:0000313" key="3">
    <source>
        <dbReference type="Proteomes" id="UP000276133"/>
    </source>
</evidence>
<evidence type="ECO:0000256" key="1">
    <source>
        <dbReference type="SAM" id="SignalP"/>
    </source>
</evidence>
<evidence type="ECO:0000313" key="2">
    <source>
        <dbReference type="EMBL" id="RNA23424.1"/>
    </source>
</evidence>